<protein>
    <submittedName>
        <fullName evidence="10">2Fe-2S iron-sulfur cluster-binding protein</fullName>
    </submittedName>
</protein>
<dbReference type="InterPro" id="IPR001041">
    <property type="entry name" value="2Fe-2S_ferredoxin-type"/>
</dbReference>
<comment type="caution">
    <text evidence="10">The sequence shown here is derived from an EMBL/GenBank/DDBJ whole genome shotgun (WGS) entry which is preliminary data.</text>
</comment>
<dbReference type="RefSeq" id="WP_225405300.1">
    <property type="nucleotide sequence ID" value="NZ_JAYJJR010000008.1"/>
</dbReference>
<keyword evidence="3" id="KW-0001">2Fe-2S</keyword>
<dbReference type="InterPro" id="IPR012675">
    <property type="entry name" value="Beta-grasp_dom_sf"/>
</dbReference>
<feature type="domain" description="2Fe-2S ferredoxin-type" evidence="9">
    <location>
        <begin position="1"/>
        <end position="94"/>
    </location>
</feature>
<evidence type="ECO:0000256" key="6">
    <source>
        <dbReference type="ARBA" id="ARBA00023004"/>
    </source>
</evidence>
<dbReference type="PROSITE" id="PS51085">
    <property type="entry name" value="2FE2S_FER_2"/>
    <property type="match status" value="1"/>
</dbReference>
<dbReference type="Gene3D" id="3.10.20.30">
    <property type="match status" value="1"/>
</dbReference>
<comment type="cofactor">
    <cofactor evidence="8">
        <name>[2Fe-2S] cluster</name>
        <dbReference type="ChEBI" id="CHEBI:190135"/>
    </cofactor>
</comment>
<dbReference type="EMBL" id="JAYJJR010000008">
    <property type="protein sequence ID" value="MEB3022121.1"/>
    <property type="molecule type" value="Genomic_DNA"/>
</dbReference>
<sequence>MALLRMQPGNVELTVHENESILDAIIRGGYTCRFGCRRGGCGQCKADLVSGEVEYRKKVADSVLSEEERADGVVLTCRTHPVSDEVVLQMRHTEKFKLFVPLAYAMGQVEVTAHKLKAAGIHISLQVNSDAK</sequence>
<gene>
    <name evidence="10" type="ORF">K6T79_13810</name>
</gene>
<dbReference type="InterPro" id="IPR036010">
    <property type="entry name" value="2Fe-2S_ferredoxin-like_sf"/>
</dbReference>
<organism evidence="10 11">
    <name type="scientific">[Mycobacterium] crassicus</name>
    <dbReference type="NCBI Taxonomy" id="2872309"/>
    <lineage>
        <taxon>Bacteria</taxon>
        <taxon>Bacillati</taxon>
        <taxon>Actinomycetota</taxon>
        <taxon>Actinomycetes</taxon>
        <taxon>Mycobacteriales</taxon>
        <taxon>Mycobacteriaceae</taxon>
        <taxon>Mycolicibacter</taxon>
    </lineage>
</organism>
<dbReference type="InterPro" id="IPR006058">
    <property type="entry name" value="2Fe2S_fd_BS"/>
</dbReference>
<keyword evidence="6" id="KW-0408">Iron</keyword>
<dbReference type="SUPFAM" id="SSF54292">
    <property type="entry name" value="2Fe-2S ferredoxin-like"/>
    <property type="match status" value="1"/>
</dbReference>
<comment type="similarity">
    <text evidence="1">Belongs to the 2Fe2S plant-type ferredoxin family.</text>
</comment>
<keyword evidence="7" id="KW-0411">Iron-sulfur</keyword>
<evidence type="ECO:0000256" key="7">
    <source>
        <dbReference type="ARBA" id="ARBA00023014"/>
    </source>
</evidence>
<evidence type="ECO:0000256" key="4">
    <source>
        <dbReference type="ARBA" id="ARBA00022723"/>
    </source>
</evidence>
<evidence type="ECO:0000259" key="9">
    <source>
        <dbReference type="PROSITE" id="PS51085"/>
    </source>
</evidence>
<reference evidence="10 11" key="1">
    <citation type="submission" date="2023-12" db="EMBL/GenBank/DDBJ databases">
        <title>Description of new species of Mycobacterium terrae complex isolated from sewage at the Sao Paulo Zoological Park Foundation in Brazil.</title>
        <authorList>
            <person name="Romagnoli C.L."/>
            <person name="Conceicao E.C."/>
            <person name="Machado E."/>
            <person name="Barreto L.B.P.F."/>
            <person name="Sharma A."/>
            <person name="Silva N.M."/>
            <person name="Marques L.E."/>
            <person name="Juliana M.A."/>
            <person name="Lourenco M.C.S."/>
            <person name="Digiampietri L.A."/>
            <person name="Suffys P.N."/>
            <person name="Viana-Niero C."/>
        </authorList>
    </citation>
    <scope>NUCLEOTIDE SEQUENCE [LARGE SCALE GENOMIC DNA]</scope>
    <source>
        <strain evidence="10 11">MYC098</strain>
    </source>
</reference>
<name>A0ABU5XLY9_9MYCO</name>
<evidence type="ECO:0000256" key="8">
    <source>
        <dbReference type="ARBA" id="ARBA00034078"/>
    </source>
</evidence>
<keyword evidence="2" id="KW-0813">Transport</keyword>
<evidence type="ECO:0000313" key="10">
    <source>
        <dbReference type="EMBL" id="MEB3022121.1"/>
    </source>
</evidence>
<dbReference type="PANTHER" id="PTHR43112:SF3">
    <property type="entry name" value="FERREDOXIN-2, CHLOROPLASTIC"/>
    <property type="match status" value="1"/>
</dbReference>
<dbReference type="Proteomes" id="UP001299596">
    <property type="component" value="Unassembled WGS sequence"/>
</dbReference>
<dbReference type="PANTHER" id="PTHR43112">
    <property type="entry name" value="FERREDOXIN"/>
    <property type="match status" value="1"/>
</dbReference>
<keyword evidence="5" id="KW-0249">Electron transport</keyword>
<accession>A0ABU5XLY9</accession>
<dbReference type="Pfam" id="PF00111">
    <property type="entry name" value="Fer2"/>
    <property type="match status" value="1"/>
</dbReference>
<dbReference type="CDD" id="cd00207">
    <property type="entry name" value="fer2"/>
    <property type="match status" value="1"/>
</dbReference>
<keyword evidence="11" id="KW-1185">Reference proteome</keyword>
<evidence type="ECO:0000256" key="1">
    <source>
        <dbReference type="ARBA" id="ARBA00007874"/>
    </source>
</evidence>
<dbReference type="PROSITE" id="PS00197">
    <property type="entry name" value="2FE2S_FER_1"/>
    <property type="match status" value="1"/>
</dbReference>
<proteinExistence type="inferred from homology"/>
<evidence type="ECO:0000256" key="5">
    <source>
        <dbReference type="ARBA" id="ARBA00022982"/>
    </source>
</evidence>
<keyword evidence="4" id="KW-0479">Metal-binding</keyword>
<evidence type="ECO:0000313" key="11">
    <source>
        <dbReference type="Proteomes" id="UP001299596"/>
    </source>
</evidence>
<evidence type="ECO:0000256" key="2">
    <source>
        <dbReference type="ARBA" id="ARBA00022448"/>
    </source>
</evidence>
<evidence type="ECO:0000256" key="3">
    <source>
        <dbReference type="ARBA" id="ARBA00022714"/>
    </source>
</evidence>